<keyword evidence="5 6" id="KW-0931">ER-Golgi transport</keyword>
<feature type="compositionally biased region" description="Polar residues" evidence="7">
    <location>
        <begin position="446"/>
        <end position="474"/>
    </location>
</feature>
<feature type="compositionally biased region" description="Polar residues" evidence="7">
    <location>
        <begin position="506"/>
        <end position="529"/>
    </location>
</feature>
<dbReference type="EMBL" id="JACGWN010000016">
    <property type="protein sequence ID" value="KAL0395228.1"/>
    <property type="molecule type" value="Genomic_DNA"/>
</dbReference>
<reference evidence="10" key="2">
    <citation type="journal article" date="2024" name="Plant">
        <title>Genomic evolution and insights into agronomic trait innovations of Sesamum species.</title>
        <authorList>
            <person name="Miao H."/>
            <person name="Wang L."/>
            <person name="Qu L."/>
            <person name="Liu H."/>
            <person name="Sun Y."/>
            <person name="Le M."/>
            <person name="Wang Q."/>
            <person name="Wei S."/>
            <person name="Zheng Y."/>
            <person name="Lin W."/>
            <person name="Duan Y."/>
            <person name="Cao H."/>
            <person name="Xiong S."/>
            <person name="Wang X."/>
            <person name="Wei L."/>
            <person name="Li C."/>
            <person name="Ma Q."/>
            <person name="Ju M."/>
            <person name="Zhao R."/>
            <person name="Li G."/>
            <person name="Mu C."/>
            <person name="Tian Q."/>
            <person name="Mei H."/>
            <person name="Zhang T."/>
            <person name="Gao T."/>
            <person name="Zhang H."/>
        </authorList>
    </citation>
    <scope>NUCLEOTIDE SEQUENCE</scope>
    <source>
        <strain evidence="10">KEN1</strain>
    </source>
</reference>
<feature type="domain" description="Sec16 Sec23-binding" evidence="8">
    <location>
        <begin position="549"/>
        <end position="810"/>
    </location>
</feature>
<accession>A0AAW2SS35</accession>
<dbReference type="InterPro" id="IPR024340">
    <property type="entry name" value="Sec16_CCD"/>
</dbReference>
<feature type="compositionally biased region" description="Polar residues" evidence="7">
    <location>
        <begin position="1044"/>
        <end position="1057"/>
    </location>
</feature>
<name>A0AAW2SS35_9LAMI</name>
<evidence type="ECO:0000256" key="1">
    <source>
        <dbReference type="ARBA" id="ARBA00004240"/>
    </source>
</evidence>
<evidence type="ECO:0000256" key="2">
    <source>
        <dbReference type="ARBA" id="ARBA00005927"/>
    </source>
</evidence>
<feature type="compositionally biased region" description="Polar residues" evidence="7">
    <location>
        <begin position="1148"/>
        <end position="1161"/>
    </location>
</feature>
<dbReference type="Pfam" id="PF12931">
    <property type="entry name" value="TPR_Sec16"/>
    <property type="match status" value="2"/>
</dbReference>
<comment type="similarity">
    <text evidence="2 6">Belongs to the SEC16 family.</text>
</comment>
<evidence type="ECO:0000259" key="8">
    <source>
        <dbReference type="Pfam" id="PF12931"/>
    </source>
</evidence>
<feature type="compositionally biased region" description="Basic and acidic residues" evidence="7">
    <location>
        <begin position="1164"/>
        <end position="1174"/>
    </location>
</feature>
<proteinExistence type="inferred from homology"/>
<dbReference type="Gene3D" id="1.25.40.1030">
    <property type="match status" value="2"/>
</dbReference>
<reference evidence="10" key="1">
    <citation type="submission" date="2020-06" db="EMBL/GenBank/DDBJ databases">
        <authorList>
            <person name="Li T."/>
            <person name="Hu X."/>
            <person name="Zhang T."/>
            <person name="Song X."/>
            <person name="Zhang H."/>
            <person name="Dai N."/>
            <person name="Sheng W."/>
            <person name="Hou X."/>
            <person name="Wei L."/>
        </authorList>
    </citation>
    <scope>NUCLEOTIDE SEQUENCE</scope>
    <source>
        <strain evidence="10">KEN1</strain>
        <tissue evidence="10">Leaf</tissue>
    </source>
</reference>
<dbReference type="Pfam" id="PF12932">
    <property type="entry name" value="Sec16"/>
    <property type="match status" value="1"/>
</dbReference>
<feature type="region of interest" description="Disordered" evidence="7">
    <location>
        <begin position="1044"/>
        <end position="1174"/>
    </location>
</feature>
<sequence>MNANIDTSTHGMRASNYFQALCRQYLPGPLTSGSVGGKELNKWIDERMTDLESADMDYRKAEVLRLLLSLLKIACQYYGKLRSPYGTDAVLKESDAPESAVAKLFASAKGKGLQFSQYGAVAQCLQHLPSEEQMRVTAAEVQNLLVSGRKKDALQCAQDGQLWGPALVLAAQLGDQFYVETVKQMALRQLVAGSPLRTLCLLIAGQPADVFSADSTAISSMPSALNMPQPPAQFGANGMLDDWEENLAVITANRTKDDELVLIHLGDCLWKERSDIIAAHICYLVAEASFEPYSDTARLCLIGADHWKYPRTYASPEAIQYTGICTQVQICYSSMLYSVRAATVQPYKFVYALMLAEVGRMAEALKYCQAVSKSLKTGRKPEVETLRHLVSSLEERIKTHQQGGFSTNLAPKEFIGKLLNLFDSTAHRVVGGLPPSVPTAGGSLPGNENNHQSIGPRVSTSQSTMAMSSLVPSQSMEPISAWSADGNRMAMHNRSASEPDFGRSPMQAQPESLKESSSTGEQEKTSAGTSRFGRLSFGSQLFQKTVGLVLKPRQGRQFYVETVKQMALRQLVAGSPLRTLCLLIAGQPADVFSADSTAISSMPGALNMPQQPAQFSANGMLDDWEENLAVITANRTKDDELVLIHLGDCLWKERSDIIAAHICYLVAEASFEPYSDTARLCLVGADHWKYPRTYASPEAIQRTEIYEYSKMLGNSQFVLLPFQPYKFVYALMLAEVGRMSEALKYCQAVSKSLKTGRTPEVETLRHLASSLEERIKAHQQGGFSTNLAPKEFIGKLLNLFDSTAHRVVGGLPPSVPTAGGSLHGTENNHQSVGPRVSTSQSTMAMSTLVPSQSMEPISAWSADGNKMAMHNRSISEPDFGRSPMQAQPESLKESSSTGAQGKASSGSTSRFGRLSFGSQLFQKTVGLVLKPRQGKQAKLGETNKFYYDEKLKRWVEEGAEPPAQEAALPPPPTTGIFQNGTSDYNLKSALQNEASHGNGSPEFKTPSSQDNNSGMPPLPPMTNQYSARGRMGVRSRYVDTFNQGGRNTATAFQSPSVPSVKPASGVNPRFFVPTPVSTVEQPVDGPVNSMQSTSSSNENPPSTSPLHDSFESSVPPSSTTMQRFGSMNNLSHKEVTGSGSFPIHSRRTASWSGSFTDSLSHPPNRAELKPLESY</sequence>
<keyword evidence="6" id="KW-0472">Membrane</keyword>
<dbReference type="GO" id="GO:0016192">
    <property type="term" value="P:vesicle-mediated transport"/>
    <property type="evidence" value="ECO:0007669"/>
    <property type="project" value="UniProtKB-KW"/>
</dbReference>
<feature type="region of interest" description="Disordered" evidence="7">
    <location>
        <begin position="492"/>
        <end position="530"/>
    </location>
</feature>
<feature type="compositionally biased region" description="Polar residues" evidence="7">
    <location>
        <begin position="1005"/>
        <end position="1014"/>
    </location>
</feature>
<dbReference type="GO" id="GO:0070973">
    <property type="term" value="P:protein localization to endoplasmic reticulum exit site"/>
    <property type="evidence" value="ECO:0007669"/>
    <property type="project" value="TreeGrafter"/>
</dbReference>
<feature type="region of interest" description="Disordered" evidence="7">
    <location>
        <begin position="872"/>
        <end position="912"/>
    </location>
</feature>
<keyword evidence="6" id="KW-0653">Protein transport</keyword>
<dbReference type="GO" id="GO:0000139">
    <property type="term" value="C:Golgi membrane"/>
    <property type="evidence" value="ECO:0007669"/>
    <property type="project" value="UniProtKB-SubCell"/>
</dbReference>
<evidence type="ECO:0000256" key="6">
    <source>
        <dbReference type="RuleBase" id="RU364101"/>
    </source>
</evidence>
<dbReference type="GO" id="GO:0015031">
    <property type="term" value="P:protein transport"/>
    <property type="evidence" value="ECO:0007669"/>
    <property type="project" value="UniProtKB-KW"/>
</dbReference>
<dbReference type="PANTHER" id="PTHR13402:SF6">
    <property type="entry name" value="SECRETORY 16, ISOFORM I"/>
    <property type="match status" value="1"/>
</dbReference>
<dbReference type="InterPro" id="IPR024298">
    <property type="entry name" value="Sec16_Sec23-bd"/>
</dbReference>
<dbReference type="GO" id="GO:0007030">
    <property type="term" value="P:Golgi organization"/>
    <property type="evidence" value="ECO:0007669"/>
    <property type="project" value="TreeGrafter"/>
</dbReference>
<feature type="region of interest" description="Disordered" evidence="7">
    <location>
        <begin position="815"/>
        <end position="837"/>
    </location>
</feature>
<feature type="compositionally biased region" description="Polar residues" evidence="7">
    <location>
        <begin position="884"/>
        <end position="912"/>
    </location>
</feature>
<keyword evidence="3 6" id="KW-0813">Transport</keyword>
<comment type="subcellular location">
    <subcellularLocation>
        <location evidence="1">Endoplasmic reticulum</location>
    </subcellularLocation>
    <subcellularLocation>
        <location evidence="6">Golgi apparatus membrane</location>
    </subcellularLocation>
</comment>
<evidence type="ECO:0000259" key="9">
    <source>
        <dbReference type="Pfam" id="PF12932"/>
    </source>
</evidence>
<feature type="domain" description="Sec16 Sec23-binding" evidence="8">
    <location>
        <begin position="141"/>
        <end position="432"/>
    </location>
</feature>
<feature type="region of interest" description="Disordered" evidence="7">
    <location>
        <begin position="960"/>
        <end position="1026"/>
    </location>
</feature>
<dbReference type="GO" id="GO:0012507">
    <property type="term" value="C:ER to Golgi transport vesicle membrane"/>
    <property type="evidence" value="ECO:0007669"/>
    <property type="project" value="TreeGrafter"/>
</dbReference>
<feature type="compositionally biased region" description="Low complexity" evidence="7">
    <location>
        <begin position="1092"/>
        <end position="1105"/>
    </location>
</feature>
<organism evidence="10">
    <name type="scientific">Sesamum latifolium</name>
    <dbReference type="NCBI Taxonomy" id="2727402"/>
    <lineage>
        <taxon>Eukaryota</taxon>
        <taxon>Viridiplantae</taxon>
        <taxon>Streptophyta</taxon>
        <taxon>Embryophyta</taxon>
        <taxon>Tracheophyta</taxon>
        <taxon>Spermatophyta</taxon>
        <taxon>Magnoliopsida</taxon>
        <taxon>eudicotyledons</taxon>
        <taxon>Gunneridae</taxon>
        <taxon>Pentapetalae</taxon>
        <taxon>asterids</taxon>
        <taxon>lamiids</taxon>
        <taxon>Lamiales</taxon>
        <taxon>Pedaliaceae</taxon>
        <taxon>Sesamum</taxon>
    </lineage>
</organism>
<gene>
    <name evidence="10" type="ORF">Slati_4489000</name>
</gene>
<evidence type="ECO:0000256" key="4">
    <source>
        <dbReference type="ARBA" id="ARBA00022824"/>
    </source>
</evidence>
<dbReference type="GO" id="GO:0070971">
    <property type="term" value="C:endoplasmic reticulum exit site"/>
    <property type="evidence" value="ECO:0007669"/>
    <property type="project" value="TreeGrafter"/>
</dbReference>
<dbReference type="CDD" id="cd09233">
    <property type="entry name" value="ACE1-Sec16-like"/>
    <property type="match status" value="2"/>
</dbReference>
<dbReference type="AlphaFoldDB" id="A0AAW2SS35"/>
<dbReference type="PANTHER" id="PTHR13402">
    <property type="entry name" value="RGPR-RELATED"/>
    <property type="match status" value="1"/>
</dbReference>
<protein>
    <recommendedName>
        <fullName evidence="6">Protein transport protein sec16</fullName>
    </recommendedName>
</protein>
<feature type="compositionally biased region" description="Polar residues" evidence="7">
    <location>
        <begin position="1111"/>
        <end position="1130"/>
    </location>
</feature>
<evidence type="ECO:0000256" key="3">
    <source>
        <dbReference type="ARBA" id="ARBA00022448"/>
    </source>
</evidence>
<keyword evidence="4 6" id="KW-0256">Endoplasmic reticulum</keyword>
<keyword evidence="6" id="KW-0333">Golgi apparatus</keyword>
<feature type="domain" description="Sec16 central conserved" evidence="9">
    <location>
        <begin position="26"/>
        <end position="79"/>
    </location>
</feature>
<evidence type="ECO:0000313" key="10">
    <source>
        <dbReference type="EMBL" id="KAL0395228.1"/>
    </source>
</evidence>
<feature type="compositionally biased region" description="Polar residues" evidence="7">
    <location>
        <begin position="975"/>
        <end position="998"/>
    </location>
</feature>
<comment type="caution">
    <text evidence="10">The sequence shown here is derived from an EMBL/GenBank/DDBJ whole genome shotgun (WGS) entry which is preliminary data.</text>
</comment>
<dbReference type="FunFam" id="1.25.40.1030:FF:000005">
    <property type="entry name" value="Protein transport protein sec16"/>
    <property type="match status" value="1"/>
</dbReference>
<evidence type="ECO:0000256" key="7">
    <source>
        <dbReference type="SAM" id="MobiDB-lite"/>
    </source>
</evidence>
<evidence type="ECO:0000256" key="5">
    <source>
        <dbReference type="ARBA" id="ARBA00022892"/>
    </source>
</evidence>
<feature type="region of interest" description="Disordered" evidence="7">
    <location>
        <begin position="434"/>
        <end position="474"/>
    </location>
</feature>
<feature type="compositionally biased region" description="Polar residues" evidence="7">
    <location>
        <begin position="824"/>
        <end position="837"/>
    </location>
</feature>